<feature type="compositionally biased region" description="Polar residues" evidence="1">
    <location>
        <begin position="27"/>
        <end position="39"/>
    </location>
</feature>
<name>A0ABS6J9I4_9BACI</name>
<comment type="caution">
    <text evidence="2">The sequence shown here is derived from an EMBL/GenBank/DDBJ whole genome shotgun (WGS) entry which is preliminary data.</text>
</comment>
<organism evidence="2 3">
    <name type="scientific">Evansella tamaricis</name>
    <dbReference type="NCBI Taxonomy" id="2069301"/>
    <lineage>
        <taxon>Bacteria</taxon>
        <taxon>Bacillati</taxon>
        <taxon>Bacillota</taxon>
        <taxon>Bacilli</taxon>
        <taxon>Bacillales</taxon>
        <taxon>Bacillaceae</taxon>
        <taxon>Evansella</taxon>
    </lineage>
</organism>
<evidence type="ECO:0000313" key="2">
    <source>
        <dbReference type="EMBL" id="MBU9710186.1"/>
    </source>
</evidence>
<evidence type="ECO:0008006" key="4">
    <source>
        <dbReference type="Google" id="ProtNLM"/>
    </source>
</evidence>
<keyword evidence="3" id="KW-1185">Reference proteome</keyword>
<feature type="region of interest" description="Disordered" evidence="1">
    <location>
        <begin position="27"/>
        <end position="63"/>
    </location>
</feature>
<sequence length="320" mass="36786">MKVWITISLIILTIILTTMACSSYNNVSDQPNQSTTNDTGGEEATIDETLTSADEEEWDGPKRERDWASIKLEDWVEKEIRLTKAEFRAFLHWVSEDETYATGENYMVDHETIVITFNPLDEGMPFTYDMIGSVVEPHIREAYKASTFYQNQQEPTIIFQDSDGENLFAYETNMEERLAAREGEREENLEYIGNFRMNDEVEFENEVISITGGSTITRRLEEEIYTPRFVVRLGITFRNTSDENNYATASLFSISDSRGRELDIYPLEEIMGEMVPPGEEIHAPLYFVASGTGPYDITYTTENERATWVISDGEVELHRN</sequence>
<reference evidence="2 3" key="1">
    <citation type="submission" date="2021-06" db="EMBL/GenBank/DDBJ databases">
        <title>Bacillus sp. RD4P76, an endophyte from a halophyte.</title>
        <authorList>
            <person name="Sun J.-Q."/>
        </authorList>
    </citation>
    <scope>NUCLEOTIDE SEQUENCE [LARGE SCALE GENOMIC DNA]</scope>
    <source>
        <strain evidence="2 3">CGMCC 1.15917</strain>
    </source>
</reference>
<dbReference type="EMBL" id="JAHQCS010000006">
    <property type="protein sequence ID" value="MBU9710186.1"/>
    <property type="molecule type" value="Genomic_DNA"/>
</dbReference>
<dbReference type="PROSITE" id="PS51257">
    <property type="entry name" value="PROKAR_LIPOPROTEIN"/>
    <property type="match status" value="1"/>
</dbReference>
<dbReference type="Proteomes" id="UP000784880">
    <property type="component" value="Unassembled WGS sequence"/>
</dbReference>
<gene>
    <name evidence="2" type="ORF">KS419_00215</name>
</gene>
<proteinExistence type="predicted"/>
<dbReference type="RefSeq" id="WP_217064082.1">
    <property type="nucleotide sequence ID" value="NZ_JAHQCS010000006.1"/>
</dbReference>
<evidence type="ECO:0000256" key="1">
    <source>
        <dbReference type="SAM" id="MobiDB-lite"/>
    </source>
</evidence>
<accession>A0ABS6J9I4</accession>
<evidence type="ECO:0000313" key="3">
    <source>
        <dbReference type="Proteomes" id="UP000784880"/>
    </source>
</evidence>
<protein>
    <recommendedName>
        <fullName evidence="4">DUF4352 domain-containing protein</fullName>
    </recommendedName>
</protein>